<evidence type="ECO:0000313" key="1">
    <source>
        <dbReference type="EMBL" id="EEN59102.1"/>
    </source>
</evidence>
<protein>
    <recommendedName>
        <fullName evidence="2">GyrI-like small molecule binding domain-containing protein</fullName>
    </recommendedName>
</protein>
<evidence type="ECO:0008006" key="2">
    <source>
        <dbReference type="Google" id="ProtNLM"/>
    </source>
</evidence>
<proteinExistence type="predicted"/>
<dbReference type="Gene3D" id="3.20.80.10">
    <property type="entry name" value="Regulatory factor, effector binding domain"/>
    <property type="match status" value="1"/>
</dbReference>
<dbReference type="PANTHER" id="PTHR15949">
    <property type="entry name" value="TESTIS-EXPRESSED PROTEIN 264"/>
    <property type="match status" value="1"/>
</dbReference>
<dbReference type="EMBL" id="GG666523">
    <property type="protein sequence ID" value="EEN59102.1"/>
    <property type="molecule type" value="Genomic_DNA"/>
</dbReference>
<dbReference type="SUPFAM" id="SSF55136">
    <property type="entry name" value="Probable bacterial effector-binding domain"/>
    <property type="match status" value="1"/>
</dbReference>
<name>C3YKN4_BRAFL</name>
<reference evidence="1" key="1">
    <citation type="journal article" date="2008" name="Nature">
        <title>The amphioxus genome and the evolution of the chordate karyotype.</title>
        <authorList>
            <consortium name="US DOE Joint Genome Institute (JGI-PGF)"/>
            <person name="Putnam N.H."/>
            <person name="Butts T."/>
            <person name="Ferrier D.E.K."/>
            <person name="Furlong R.F."/>
            <person name="Hellsten U."/>
            <person name="Kawashima T."/>
            <person name="Robinson-Rechavi M."/>
            <person name="Shoguchi E."/>
            <person name="Terry A."/>
            <person name="Yu J.-K."/>
            <person name="Benito-Gutierrez E.L."/>
            <person name="Dubchak I."/>
            <person name="Garcia-Fernandez J."/>
            <person name="Gibson-Brown J.J."/>
            <person name="Grigoriev I.V."/>
            <person name="Horton A.C."/>
            <person name="de Jong P.J."/>
            <person name="Jurka J."/>
            <person name="Kapitonov V.V."/>
            <person name="Kohara Y."/>
            <person name="Kuroki Y."/>
            <person name="Lindquist E."/>
            <person name="Lucas S."/>
            <person name="Osoegawa K."/>
            <person name="Pennacchio L.A."/>
            <person name="Salamov A.A."/>
            <person name="Satou Y."/>
            <person name="Sauka-Spengler T."/>
            <person name="Schmutz J."/>
            <person name="Shin-I T."/>
            <person name="Toyoda A."/>
            <person name="Bronner-Fraser M."/>
            <person name="Fujiyama A."/>
            <person name="Holland L.Z."/>
            <person name="Holland P.W.H."/>
            <person name="Satoh N."/>
            <person name="Rokhsar D.S."/>
        </authorList>
    </citation>
    <scope>NUCLEOTIDE SEQUENCE [LARGE SCALE GENOMIC DNA]</scope>
    <source>
        <strain evidence="1">S238N-H82</strain>
        <tissue evidence="1">Testes</tissue>
    </source>
</reference>
<dbReference type="InterPro" id="IPR011256">
    <property type="entry name" value="Reg_factor_effector_dom_sf"/>
</dbReference>
<gene>
    <name evidence="1" type="ORF">BRAFLDRAFT_63276</name>
</gene>
<accession>C3YKN4</accession>
<dbReference type="PANTHER" id="PTHR15949:SF3">
    <property type="entry name" value="TESTIS-EXPRESSED PROTEIN 264"/>
    <property type="match status" value="1"/>
</dbReference>
<sequence>MVVALVVGIVVAVVAVVLVYAIHSGLFHKVTVTTGAPPIGKFTGAYKHYRGPYRNAGPTFRELGDICPDRKCFGVWYDDPESVAPENLRWITGAILAESDEKTDPETVKALQEKGYKLQDFPEVARAVKTSFPFVNTLSIILAVRKVYTALSDYIKARGLEAGPFIDVYDPAHTVSHFMAPLELHQLFYVPEVKPSS</sequence>
<dbReference type="InParanoid" id="C3YKN4"/>
<organism>
    <name type="scientific">Branchiostoma floridae</name>
    <name type="common">Florida lancelet</name>
    <name type="synonym">Amphioxus</name>
    <dbReference type="NCBI Taxonomy" id="7739"/>
    <lineage>
        <taxon>Eukaryota</taxon>
        <taxon>Metazoa</taxon>
        <taxon>Chordata</taxon>
        <taxon>Cephalochordata</taxon>
        <taxon>Leptocardii</taxon>
        <taxon>Amphioxiformes</taxon>
        <taxon>Branchiostomatidae</taxon>
        <taxon>Branchiostoma</taxon>
    </lineage>
</organism>
<dbReference type="AlphaFoldDB" id="C3YKN4"/>
<dbReference type="eggNOG" id="ENOG502S3D1">
    <property type="taxonomic scope" value="Eukaryota"/>
</dbReference>